<sequence length="291" mass="32770">MLKNKPRKNLYKPSSPKLLQVEQIVNISPRLRRLRLTGEQLKDYPKDIPAAHIKIFLPLEGQVKPVLPTMGQKGIEWPDKSIRPMTRTYSVRGFYPEDMILDIDFALHGDEGPASRFALNAKRGDYIGVSSPGGPYPMLPDAEQFVFAGDITAIPAISALLETLPSSATGHAFLEVPCVTDIHELQHPPQLKIHWLVRQPGPSPLLNALKTIGWSQADPLVEPAVTQSNSDDVFFWVGGENDAVLAIRKYLKEELQIHRKQIYAVPYWKNNLSEEGYHSERHEVMDQLAQE</sequence>
<dbReference type="Gene3D" id="3.40.50.80">
    <property type="entry name" value="Nucleotide-binding domain of ferredoxin-NADP reductase (FNR) module"/>
    <property type="match status" value="1"/>
</dbReference>
<evidence type="ECO:0000313" key="4">
    <source>
        <dbReference type="Proteomes" id="UP000315439"/>
    </source>
</evidence>
<dbReference type="PROSITE" id="PS51384">
    <property type="entry name" value="FAD_FR"/>
    <property type="match status" value="1"/>
</dbReference>
<dbReference type="InterPro" id="IPR017927">
    <property type="entry name" value="FAD-bd_FR_type"/>
</dbReference>
<dbReference type="InterPro" id="IPR039261">
    <property type="entry name" value="FNR_nucleotide-bd"/>
</dbReference>
<proteinExistence type="inferred from homology"/>
<evidence type="ECO:0000259" key="2">
    <source>
        <dbReference type="PROSITE" id="PS51384"/>
    </source>
</evidence>
<feature type="domain" description="FAD-binding FR-type" evidence="2">
    <location>
        <begin position="14"/>
        <end position="142"/>
    </location>
</feature>
<protein>
    <submittedName>
        <fullName evidence="3">Siderophore-interacting protein</fullName>
    </submittedName>
</protein>
<comment type="similarity">
    <text evidence="1">Belongs to the SIP oxidoreductase family.</text>
</comment>
<dbReference type="PANTHER" id="PTHR30157">
    <property type="entry name" value="FERRIC REDUCTASE, NADPH-DEPENDENT"/>
    <property type="match status" value="1"/>
</dbReference>
<dbReference type="InterPro" id="IPR017938">
    <property type="entry name" value="Riboflavin_synthase-like_b-brl"/>
</dbReference>
<name>A0A545UCA6_9GAMM</name>
<dbReference type="EMBL" id="VIKS01000009">
    <property type="protein sequence ID" value="TQV87102.1"/>
    <property type="molecule type" value="Genomic_DNA"/>
</dbReference>
<dbReference type="InterPro" id="IPR007037">
    <property type="entry name" value="SIP_rossman_dom"/>
</dbReference>
<dbReference type="Proteomes" id="UP000315439">
    <property type="component" value="Unassembled WGS sequence"/>
</dbReference>
<gene>
    <name evidence="3" type="ORF">FLL46_14960</name>
</gene>
<dbReference type="RefSeq" id="WP_142932101.1">
    <property type="nucleotide sequence ID" value="NZ_ML660165.1"/>
</dbReference>
<dbReference type="InterPro" id="IPR013113">
    <property type="entry name" value="SIP_FAD-bd"/>
</dbReference>
<dbReference type="PANTHER" id="PTHR30157:SF0">
    <property type="entry name" value="NADPH-DEPENDENT FERRIC-CHELATE REDUCTASE"/>
    <property type="match status" value="1"/>
</dbReference>
<dbReference type="OrthoDB" id="9814826at2"/>
<dbReference type="Pfam" id="PF04954">
    <property type="entry name" value="SIP"/>
    <property type="match status" value="1"/>
</dbReference>
<evidence type="ECO:0000313" key="3">
    <source>
        <dbReference type="EMBL" id="TQV87102.1"/>
    </source>
</evidence>
<dbReference type="Pfam" id="PF08021">
    <property type="entry name" value="FAD_binding_9"/>
    <property type="match status" value="1"/>
</dbReference>
<evidence type="ECO:0000256" key="1">
    <source>
        <dbReference type="ARBA" id="ARBA00035644"/>
    </source>
</evidence>
<dbReference type="SUPFAM" id="SSF63380">
    <property type="entry name" value="Riboflavin synthase domain-like"/>
    <property type="match status" value="1"/>
</dbReference>
<keyword evidence="4" id="KW-1185">Reference proteome</keyword>
<dbReference type="AlphaFoldDB" id="A0A545UCA6"/>
<dbReference type="Gene3D" id="2.40.30.10">
    <property type="entry name" value="Translation factors"/>
    <property type="match status" value="1"/>
</dbReference>
<dbReference type="CDD" id="cd06193">
    <property type="entry name" value="siderophore_interacting"/>
    <property type="match status" value="1"/>
</dbReference>
<organism evidence="3 4">
    <name type="scientific">Aliikangiella coralliicola</name>
    <dbReference type="NCBI Taxonomy" id="2592383"/>
    <lineage>
        <taxon>Bacteria</taxon>
        <taxon>Pseudomonadati</taxon>
        <taxon>Pseudomonadota</taxon>
        <taxon>Gammaproteobacteria</taxon>
        <taxon>Oceanospirillales</taxon>
        <taxon>Pleioneaceae</taxon>
        <taxon>Aliikangiella</taxon>
    </lineage>
</organism>
<accession>A0A545UCA6</accession>
<dbReference type="InterPro" id="IPR039374">
    <property type="entry name" value="SIP_fam"/>
</dbReference>
<dbReference type="GO" id="GO:0016491">
    <property type="term" value="F:oxidoreductase activity"/>
    <property type="evidence" value="ECO:0007669"/>
    <property type="project" value="InterPro"/>
</dbReference>
<comment type="caution">
    <text evidence="3">The sequence shown here is derived from an EMBL/GenBank/DDBJ whole genome shotgun (WGS) entry which is preliminary data.</text>
</comment>
<reference evidence="3 4" key="1">
    <citation type="submission" date="2019-07" db="EMBL/GenBank/DDBJ databases">
        <title>Draft genome for Aliikangiella sp. M105.</title>
        <authorList>
            <person name="Wang G."/>
        </authorList>
    </citation>
    <scope>NUCLEOTIDE SEQUENCE [LARGE SCALE GENOMIC DNA]</scope>
    <source>
        <strain evidence="3 4">M105</strain>
    </source>
</reference>